<dbReference type="PROSITE" id="PS00584">
    <property type="entry name" value="PFKB_KINASES_2"/>
    <property type="match status" value="1"/>
</dbReference>
<evidence type="ECO:0000259" key="4">
    <source>
        <dbReference type="Pfam" id="PF00294"/>
    </source>
</evidence>
<gene>
    <name evidence="5" type="ORF">FDO65_11030</name>
</gene>
<dbReference type="Gene3D" id="3.40.1190.20">
    <property type="match status" value="1"/>
</dbReference>
<feature type="domain" description="Carbohydrate kinase PfkB" evidence="4">
    <location>
        <begin position="45"/>
        <end position="298"/>
    </location>
</feature>
<dbReference type="PANTHER" id="PTHR10584:SF166">
    <property type="entry name" value="RIBOKINASE"/>
    <property type="match status" value="1"/>
</dbReference>
<accession>A0A4U6QMZ0</accession>
<dbReference type="PANTHER" id="PTHR10584">
    <property type="entry name" value="SUGAR KINASE"/>
    <property type="match status" value="1"/>
</dbReference>
<dbReference type="Proteomes" id="UP000306985">
    <property type="component" value="Unassembled WGS sequence"/>
</dbReference>
<comment type="caution">
    <text evidence="5">The sequence shown here is derived from an EMBL/GenBank/DDBJ whole genome shotgun (WGS) entry which is preliminary data.</text>
</comment>
<reference evidence="5 6" key="1">
    <citation type="submission" date="2019-05" db="EMBL/GenBank/DDBJ databases">
        <title>Nakamurella sp. N5BH11, whole genome shotgun sequence.</title>
        <authorList>
            <person name="Tuo L."/>
        </authorList>
    </citation>
    <scope>NUCLEOTIDE SEQUENCE [LARGE SCALE GENOMIC DNA]</scope>
    <source>
        <strain evidence="5 6">N5BH11</strain>
    </source>
</reference>
<evidence type="ECO:0000313" key="6">
    <source>
        <dbReference type="Proteomes" id="UP000306985"/>
    </source>
</evidence>
<dbReference type="EMBL" id="SZZH01000001">
    <property type="protein sequence ID" value="TKV62024.1"/>
    <property type="molecule type" value="Genomic_DNA"/>
</dbReference>
<evidence type="ECO:0000256" key="1">
    <source>
        <dbReference type="ARBA" id="ARBA00022679"/>
    </source>
</evidence>
<name>A0A4U6QMZ0_9ACTN</name>
<dbReference type="InterPro" id="IPR002173">
    <property type="entry name" value="Carboh/pur_kinase_PfkB_CS"/>
</dbReference>
<sequence length="363" mass="36824">MNDRQHPPANGSAGGLLAAGGLFLDVVFAGLPGVPRLGEEQWTSDFGWGPGGIANFAIAASRLGCPTAIAAAVGHDPLSDLARSVLAVEHIDTTALRPVPGWQLPVTAGLGWERDRALVTGGVPAPVPLPDVLAGVDFPAVATVHVEPGLGQWISRAAAAGTKVFADLGWDATGAWDTAVLDDLAGCHAFLPNDLEAMAYTRTETARDAVHALADRVPLSVVTLGGRGVLAVDSSTGEEVVAPPVVVPVRDTTGAGDVFGAALATATLTGWSLRERVDLAALVAAICVSRPGGAAGAPRADELVPWLDAHPDADGGRFGFLRDALAGDPSRLPLPGAGAPTGSPADVRPGSTSDRPLTTPTPR</sequence>
<proteinExistence type="predicted"/>
<dbReference type="SUPFAM" id="SSF53613">
    <property type="entry name" value="Ribokinase-like"/>
    <property type="match status" value="1"/>
</dbReference>
<evidence type="ECO:0000256" key="2">
    <source>
        <dbReference type="ARBA" id="ARBA00022777"/>
    </source>
</evidence>
<dbReference type="OrthoDB" id="9813569at2"/>
<dbReference type="RefSeq" id="WP_137449329.1">
    <property type="nucleotide sequence ID" value="NZ_SZZH01000001.1"/>
</dbReference>
<feature type="compositionally biased region" description="Polar residues" evidence="3">
    <location>
        <begin position="350"/>
        <end position="363"/>
    </location>
</feature>
<evidence type="ECO:0000256" key="3">
    <source>
        <dbReference type="SAM" id="MobiDB-lite"/>
    </source>
</evidence>
<dbReference type="Pfam" id="PF00294">
    <property type="entry name" value="PfkB"/>
    <property type="match status" value="1"/>
</dbReference>
<dbReference type="AlphaFoldDB" id="A0A4U6QMZ0"/>
<dbReference type="InterPro" id="IPR011611">
    <property type="entry name" value="PfkB_dom"/>
</dbReference>
<feature type="region of interest" description="Disordered" evidence="3">
    <location>
        <begin position="329"/>
        <end position="363"/>
    </location>
</feature>
<keyword evidence="6" id="KW-1185">Reference proteome</keyword>
<organism evidence="5 6">
    <name type="scientific">Nakamurella flava</name>
    <dbReference type="NCBI Taxonomy" id="2576308"/>
    <lineage>
        <taxon>Bacteria</taxon>
        <taxon>Bacillati</taxon>
        <taxon>Actinomycetota</taxon>
        <taxon>Actinomycetes</taxon>
        <taxon>Nakamurellales</taxon>
        <taxon>Nakamurellaceae</taxon>
        <taxon>Nakamurella</taxon>
    </lineage>
</organism>
<dbReference type="GO" id="GO:0016301">
    <property type="term" value="F:kinase activity"/>
    <property type="evidence" value="ECO:0007669"/>
    <property type="project" value="UniProtKB-KW"/>
</dbReference>
<keyword evidence="1" id="KW-0808">Transferase</keyword>
<keyword evidence="2 5" id="KW-0418">Kinase</keyword>
<dbReference type="InterPro" id="IPR029056">
    <property type="entry name" value="Ribokinase-like"/>
</dbReference>
<protein>
    <submittedName>
        <fullName evidence="5">Carbohydrate kinase family protein</fullName>
    </submittedName>
</protein>
<evidence type="ECO:0000313" key="5">
    <source>
        <dbReference type="EMBL" id="TKV62024.1"/>
    </source>
</evidence>